<dbReference type="AlphaFoldDB" id="A0A168LM30"/>
<dbReference type="InParanoid" id="A0A168LM30"/>
<feature type="transmembrane region" description="Helical" evidence="9">
    <location>
        <begin position="321"/>
        <end position="337"/>
    </location>
</feature>
<dbReference type="PANTHER" id="PTHR13533">
    <property type="entry name" value="N-ACETYLNEURAMINATE 9-O-ACETYLTRANSFERASE"/>
    <property type="match status" value="1"/>
</dbReference>
<evidence type="ECO:0000256" key="7">
    <source>
        <dbReference type="ARBA" id="ARBA00023180"/>
    </source>
</evidence>
<dbReference type="PANTHER" id="PTHR13533:SF1">
    <property type="entry name" value="N-ACETYLNEURAMINATE 9-O-ACETYLTRANSFERASE"/>
    <property type="match status" value="1"/>
</dbReference>
<feature type="transmembrane region" description="Helical" evidence="9">
    <location>
        <begin position="252"/>
        <end position="272"/>
    </location>
</feature>
<keyword evidence="12" id="KW-1185">Reference proteome</keyword>
<dbReference type="OrthoDB" id="1932925at2759"/>
<feature type="transmembrane region" description="Helical" evidence="9">
    <location>
        <begin position="647"/>
        <end position="668"/>
    </location>
</feature>
<dbReference type="InterPro" id="IPR012419">
    <property type="entry name" value="Cas1_AcylTrans_dom"/>
</dbReference>
<evidence type="ECO:0000256" key="3">
    <source>
        <dbReference type="ARBA" id="ARBA00022679"/>
    </source>
</evidence>
<feature type="transmembrane region" description="Helical" evidence="9">
    <location>
        <begin position="464"/>
        <end position="488"/>
    </location>
</feature>
<feature type="transmembrane region" description="Helical" evidence="9">
    <location>
        <begin position="284"/>
        <end position="301"/>
    </location>
</feature>
<feature type="transmembrane region" description="Helical" evidence="9">
    <location>
        <begin position="508"/>
        <end position="530"/>
    </location>
</feature>
<keyword evidence="4 9" id="KW-0812">Transmembrane</keyword>
<evidence type="ECO:0000256" key="1">
    <source>
        <dbReference type="ARBA" id="ARBA00004141"/>
    </source>
</evidence>
<dbReference type="OMA" id="EWIATEW"/>
<accession>A0A168LM30</accession>
<feature type="transmembrane region" description="Helical" evidence="9">
    <location>
        <begin position="606"/>
        <end position="627"/>
    </location>
</feature>
<feature type="transmembrane region" description="Helical" evidence="9">
    <location>
        <begin position="542"/>
        <end position="564"/>
    </location>
</feature>
<evidence type="ECO:0000256" key="6">
    <source>
        <dbReference type="ARBA" id="ARBA00023136"/>
    </source>
</evidence>
<sequence>MGSTSVVHAKLLPLGICVTFCIVIFTTLASMLNDGAWLDDDTWQPAGCMLHMYQPPDISRCLNHSHILYIGDTSTQHRFFSLAALMDKDTDTTTTTTTMDRKYEFEELTMEFWWDPFLNSTRTLQYLHYSGAVAASAGIPRPSLLVVGSSFVSLPQWQGAMDRVFEAIRRTNQVADAVLISPPDDNNGEASTFLATQQFQPRTPFAIPFVWSKLAAPGWETQLALNYRCNDLRPKHFPYDATCCFHYPKPRWYQNTLFVFFFILVPAGLYLGDTRLSQWIPSENVLQALFVFGLGVTYMYFGDRTQLFGKMHKHFDSSTFTVLMVLFLGVAGLGTLQDHGDGGGGDFMNREQTDEWKGWMQVIILIYHFMGASGTSGIYNVVRVLVAAYLFQTGYGHFTFFYKKADFGLARVLTVLVRLNFLTFVLQYLMDTDYLSYYFTPLVSFWFAVIYATMYLGHAHNKSGVFVGAKIAVAAVVTTALIHIPGTLEVCFEALRLVFAVDWNAAEWRFRLSLDGFIVYVGMLCALANIKCLEHKWTSRPVFARVKIGALVASGVVLVWYFWFELTRDDKFAYNSSQPYVSWLPILAFVFLRNATARLRNTSSRFFVFIGKISLETFIGQFHMWLAGDTKGLLVVLPQRAWVVSSAFGWCTNLVVSTVLFIFVSYYLRQATGELTRWICSDLLLAKARRGPDAHTDYHVLQILPTCSQQEQSSSSTTTGAILNEEDGFVGPTASETDINGDDGAPSEPPSLWRTIILDPRVKVVLFFTSVGILNRFP</sequence>
<dbReference type="EMBL" id="LT551507">
    <property type="protein sequence ID" value="SAL97079.1"/>
    <property type="molecule type" value="Genomic_DNA"/>
</dbReference>
<keyword evidence="6 9" id="KW-0472">Membrane</keyword>
<evidence type="ECO:0000256" key="4">
    <source>
        <dbReference type="ARBA" id="ARBA00022692"/>
    </source>
</evidence>
<gene>
    <name evidence="11" type="primary">ABSGL_02537.1 scaffold 3452</name>
</gene>
<dbReference type="GO" id="GO:0005975">
    <property type="term" value="P:carbohydrate metabolic process"/>
    <property type="evidence" value="ECO:0007669"/>
    <property type="project" value="UniProtKB-ARBA"/>
</dbReference>
<feature type="domain" description="Cas1p 10 TM acyl transferase" evidence="10">
    <location>
        <begin position="282"/>
        <end position="681"/>
    </location>
</feature>
<keyword evidence="7" id="KW-0325">Glycoprotein</keyword>
<evidence type="ECO:0000256" key="2">
    <source>
        <dbReference type="ARBA" id="ARBA00010666"/>
    </source>
</evidence>
<comment type="subcellular location">
    <subcellularLocation>
        <location evidence="1">Membrane</location>
        <topology evidence="1">Multi-pass membrane protein</topology>
    </subcellularLocation>
</comment>
<evidence type="ECO:0000256" key="5">
    <source>
        <dbReference type="ARBA" id="ARBA00022989"/>
    </source>
</evidence>
<dbReference type="GO" id="GO:0016740">
    <property type="term" value="F:transferase activity"/>
    <property type="evidence" value="ECO:0007669"/>
    <property type="project" value="UniProtKB-KW"/>
</dbReference>
<comment type="similarity">
    <text evidence="2">Belongs to the PC-esterase family. CASD1 subfamily.</text>
</comment>
<evidence type="ECO:0000313" key="11">
    <source>
        <dbReference type="EMBL" id="SAL97079.1"/>
    </source>
</evidence>
<feature type="transmembrane region" description="Helical" evidence="9">
    <location>
        <begin position="409"/>
        <end position="429"/>
    </location>
</feature>
<feature type="transmembrane region" description="Helical" evidence="9">
    <location>
        <begin position="576"/>
        <end position="594"/>
    </location>
</feature>
<name>A0A168LM30_ABSGL</name>
<feature type="region of interest" description="Disordered" evidence="8">
    <location>
        <begin position="727"/>
        <end position="746"/>
    </location>
</feature>
<evidence type="ECO:0000313" key="12">
    <source>
        <dbReference type="Proteomes" id="UP000078561"/>
    </source>
</evidence>
<dbReference type="Proteomes" id="UP000078561">
    <property type="component" value="Unassembled WGS sequence"/>
</dbReference>
<proteinExistence type="inferred from homology"/>
<feature type="transmembrane region" description="Helical" evidence="9">
    <location>
        <begin position="12"/>
        <end position="32"/>
    </location>
</feature>
<keyword evidence="5 9" id="KW-1133">Transmembrane helix</keyword>
<dbReference type="GO" id="GO:0005794">
    <property type="term" value="C:Golgi apparatus"/>
    <property type="evidence" value="ECO:0007669"/>
    <property type="project" value="UniProtKB-ARBA"/>
</dbReference>
<organism evidence="11">
    <name type="scientific">Absidia glauca</name>
    <name type="common">Pin mould</name>
    <dbReference type="NCBI Taxonomy" id="4829"/>
    <lineage>
        <taxon>Eukaryota</taxon>
        <taxon>Fungi</taxon>
        <taxon>Fungi incertae sedis</taxon>
        <taxon>Mucoromycota</taxon>
        <taxon>Mucoromycotina</taxon>
        <taxon>Mucoromycetes</taxon>
        <taxon>Mucorales</taxon>
        <taxon>Cunninghamellaceae</taxon>
        <taxon>Absidia</taxon>
    </lineage>
</organism>
<evidence type="ECO:0000256" key="8">
    <source>
        <dbReference type="SAM" id="MobiDB-lite"/>
    </source>
</evidence>
<evidence type="ECO:0000256" key="9">
    <source>
        <dbReference type="SAM" id="Phobius"/>
    </source>
</evidence>
<protein>
    <recommendedName>
        <fullName evidence="10">Cas1p 10 TM acyl transferase domain-containing protein</fullName>
    </recommendedName>
</protein>
<keyword evidence="3" id="KW-0808">Transferase</keyword>
<evidence type="ECO:0000259" key="10">
    <source>
        <dbReference type="Pfam" id="PF07779"/>
    </source>
</evidence>
<dbReference type="Pfam" id="PF07779">
    <property type="entry name" value="Cas1_AcylT"/>
    <property type="match status" value="1"/>
</dbReference>
<reference evidence="11" key="1">
    <citation type="submission" date="2016-04" db="EMBL/GenBank/DDBJ databases">
        <authorList>
            <person name="Evans L.H."/>
            <person name="Alamgir A."/>
            <person name="Owens N."/>
            <person name="Weber N.D."/>
            <person name="Virtaneva K."/>
            <person name="Barbian K."/>
            <person name="Babar A."/>
            <person name="Rosenke K."/>
        </authorList>
    </citation>
    <scope>NUCLEOTIDE SEQUENCE [LARGE SCALE GENOMIC DNA]</scope>
    <source>
        <strain evidence="11">CBS 101.48</strain>
    </source>
</reference>
<dbReference type="GO" id="GO:0016020">
    <property type="term" value="C:membrane"/>
    <property type="evidence" value="ECO:0007669"/>
    <property type="project" value="UniProtKB-SubCell"/>
</dbReference>
<feature type="transmembrane region" description="Helical" evidence="9">
    <location>
        <begin position="435"/>
        <end position="457"/>
    </location>
</feature>
<feature type="transmembrane region" description="Helical" evidence="9">
    <location>
        <begin position="358"/>
        <end position="378"/>
    </location>
</feature>